<dbReference type="InterPro" id="IPR014044">
    <property type="entry name" value="CAP_dom"/>
</dbReference>
<keyword evidence="3" id="KW-1185">Reference proteome</keyword>
<accession>A0ABS4BJ90</accession>
<comment type="caution">
    <text evidence="2">The sequence shown here is derived from an EMBL/GenBank/DDBJ whole genome shotgun (WGS) entry which is preliminary data.</text>
</comment>
<dbReference type="Pfam" id="PF00188">
    <property type="entry name" value="CAP"/>
    <property type="match status" value="1"/>
</dbReference>
<evidence type="ECO:0000259" key="1">
    <source>
        <dbReference type="Pfam" id="PF00188"/>
    </source>
</evidence>
<evidence type="ECO:0000313" key="2">
    <source>
        <dbReference type="EMBL" id="MBP0616612.1"/>
    </source>
</evidence>
<organism evidence="2 3">
    <name type="scientific">Jiella mangrovi</name>
    <dbReference type="NCBI Taxonomy" id="2821407"/>
    <lineage>
        <taxon>Bacteria</taxon>
        <taxon>Pseudomonadati</taxon>
        <taxon>Pseudomonadota</taxon>
        <taxon>Alphaproteobacteria</taxon>
        <taxon>Hyphomicrobiales</taxon>
        <taxon>Aurantimonadaceae</taxon>
        <taxon>Jiella</taxon>
    </lineage>
</organism>
<dbReference type="RefSeq" id="WP_209595096.1">
    <property type="nucleotide sequence ID" value="NZ_JAGJCF010000009.1"/>
</dbReference>
<gene>
    <name evidence="2" type="ORF">J6595_13565</name>
</gene>
<dbReference type="Gene3D" id="3.40.33.10">
    <property type="entry name" value="CAP"/>
    <property type="match status" value="1"/>
</dbReference>
<dbReference type="PANTHER" id="PTHR31157">
    <property type="entry name" value="SCP DOMAIN-CONTAINING PROTEIN"/>
    <property type="match status" value="1"/>
</dbReference>
<dbReference type="Proteomes" id="UP000678276">
    <property type="component" value="Unassembled WGS sequence"/>
</dbReference>
<evidence type="ECO:0000313" key="3">
    <source>
        <dbReference type="Proteomes" id="UP000678276"/>
    </source>
</evidence>
<dbReference type="InterPro" id="IPR035940">
    <property type="entry name" value="CAP_sf"/>
</dbReference>
<dbReference type="PANTHER" id="PTHR31157:SF1">
    <property type="entry name" value="SCP DOMAIN-CONTAINING PROTEIN"/>
    <property type="match status" value="1"/>
</dbReference>
<dbReference type="SUPFAM" id="SSF55797">
    <property type="entry name" value="PR-1-like"/>
    <property type="match status" value="1"/>
</dbReference>
<name>A0ABS4BJ90_9HYPH</name>
<dbReference type="CDD" id="cd05379">
    <property type="entry name" value="CAP_bacterial"/>
    <property type="match status" value="1"/>
</dbReference>
<proteinExistence type="predicted"/>
<sequence length="171" mass="17784">MNEARHRSANPGRRLAAGLALAFSLFLAGCAGGLGSVDVGATHGVPVDRQLALASINAFRAENGLPALRFNATLDQVAERQARAMAARGDLSHTVDGGLADRVRASGYEVIAAAENLGWNYPSTPAVITGWKTSAGHRKNLLNPRVREIGFAAAAGPNGQPYWALVMGAQG</sequence>
<reference evidence="2 3" key="1">
    <citation type="submission" date="2021-04" db="EMBL/GenBank/DDBJ databases">
        <title>Whole genome sequence of Jiella sp. KSK16Y-1.</title>
        <authorList>
            <person name="Tuo L."/>
        </authorList>
    </citation>
    <scope>NUCLEOTIDE SEQUENCE [LARGE SCALE GENOMIC DNA]</scope>
    <source>
        <strain evidence="2 3">KSK16Y-1</strain>
    </source>
</reference>
<feature type="domain" description="SCP" evidence="1">
    <location>
        <begin position="54"/>
        <end position="163"/>
    </location>
</feature>
<dbReference type="PROSITE" id="PS51257">
    <property type="entry name" value="PROKAR_LIPOPROTEIN"/>
    <property type="match status" value="1"/>
</dbReference>
<dbReference type="EMBL" id="JAGJCF010000009">
    <property type="protein sequence ID" value="MBP0616612.1"/>
    <property type="molecule type" value="Genomic_DNA"/>
</dbReference>
<protein>
    <submittedName>
        <fullName evidence="2">CAP domain-containing protein</fullName>
    </submittedName>
</protein>